<dbReference type="Proteomes" id="UP000244005">
    <property type="component" value="Unassembled WGS sequence"/>
</dbReference>
<dbReference type="Gramene" id="Mp4g08280.1">
    <property type="protein sequence ID" value="Mp4g08280.1.cds1"/>
    <property type="gene ID" value="Mp4g08280"/>
</dbReference>
<dbReference type="AlphaFoldDB" id="A0A2R6WA66"/>
<evidence type="ECO:0000313" key="1">
    <source>
        <dbReference type="EMBL" id="PTQ30742.1"/>
    </source>
</evidence>
<sequence length="174" mass="20219">MACDSSSRFANFAWSSRLASTQMWLVPSCCPCSLHYSSDECFSRSDRTGQVARQNAARRSFRWCRRQLCILSDASWQVAHLRFCDGLLHKGGLSYRVLCERHPRKWEEEVPRIPLGSFGLRVLSTGQNTFHTLLGLSWPPQLCRHGSRHMGLHWNHQSYRTHYFPGLSNFRFEI</sequence>
<gene>
    <name evidence="1" type="ORF">MARPO_0120s0018</name>
</gene>
<organism evidence="1 2">
    <name type="scientific">Marchantia polymorpha</name>
    <name type="common">Common liverwort</name>
    <name type="synonym">Marchantia aquatica</name>
    <dbReference type="NCBI Taxonomy" id="3197"/>
    <lineage>
        <taxon>Eukaryota</taxon>
        <taxon>Viridiplantae</taxon>
        <taxon>Streptophyta</taxon>
        <taxon>Embryophyta</taxon>
        <taxon>Marchantiophyta</taxon>
        <taxon>Marchantiopsida</taxon>
        <taxon>Marchantiidae</taxon>
        <taxon>Marchantiales</taxon>
        <taxon>Marchantiaceae</taxon>
        <taxon>Marchantia</taxon>
    </lineage>
</organism>
<protein>
    <submittedName>
        <fullName evidence="1">Uncharacterized protein</fullName>
    </submittedName>
</protein>
<reference evidence="2" key="1">
    <citation type="journal article" date="2017" name="Cell">
        <title>Insights into land plant evolution garnered from the Marchantia polymorpha genome.</title>
        <authorList>
            <person name="Bowman J.L."/>
            <person name="Kohchi T."/>
            <person name="Yamato K.T."/>
            <person name="Jenkins J."/>
            <person name="Shu S."/>
            <person name="Ishizaki K."/>
            <person name="Yamaoka S."/>
            <person name="Nishihama R."/>
            <person name="Nakamura Y."/>
            <person name="Berger F."/>
            <person name="Adam C."/>
            <person name="Aki S.S."/>
            <person name="Althoff F."/>
            <person name="Araki T."/>
            <person name="Arteaga-Vazquez M.A."/>
            <person name="Balasubrmanian S."/>
            <person name="Barry K."/>
            <person name="Bauer D."/>
            <person name="Boehm C.R."/>
            <person name="Briginshaw L."/>
            <person name="Caballero-Perez J."/>
            <person name="Catarino B."/>
            <person name="Chen F."/>
            <person name="Chiyoda S."/>
            <person name="Chovatia M."/>
            <person name="Davies K.M."/>
            <person name="Delmans M."/>
            <person name="Demura T."/>
            <person name="Dierschke T."/>
            <person name="Dolan L."/>
            <person name="Dorantes-Acosta A.E."/>
            <person name="Eklund D.M."/>
            <person name="Florent S.N."/>
            <person name="Flores-Sandoval E."/>
            <person name="Fujiyama A."/>
            <person name="Fukuzawa H."/>
            <person name="Galik B."/>
            <person name="Grimanelli D."/>
            <person name="Grimwood J."/>
            <person name="Grossniklaus U."/>
            <person name="Hamada T."/>
            <person name="Haseloff J."/>
            <person name="Hetherington A.J."/>
            <person name="Higo A."/>
            <person name="Hirakawa Y."/>
            <person name="Hundley H.N."/>
            <person name="Ikeda Y."/>
            <person name="Inoue K."/>
            <person name="Inoue S.I."/>
            <person name="Ishida S."/>
            <person name="Jia Q."/>
            <person name="Kakita M."/>
            <person name="Kanazawa T."/>
            <person name="Kawai Y."/>
            <person name="Kawashima T."/>
            <person name="Kennedy M."/>
            <person name="Kinose K."/>
            <person name="Kinoshita T."/>
            <person name="Kohara Y."/>
            <person name="Koide E."/>
            <person name="Komatsu K."/>
            <person name="Kopischke S."/>
            <person name="Kubo M."/>
            <person name="Kyozuka J."/>
            <person name="Lagercrantz U."/>
            <person name="Lin S.S."/>
            <person name="Lindquist E."/>
            <person name="Lipzen A.M."/>
            <person name="Lu C.W."/>
            <person name="De Luna E."/>
            <person name="Martienssen R.A."/>
            <person name="Minamino N."/>
            <person name="Mizutani M."/>
            <person name="Mizutani M."/>
            <person name="Mochizuki N."/>
            <person name="Monte I."/>
            <person name="Mosher R."/>
            <person name="Nagasaki H."/>
            <person name="Nakagami H."/>
            <person name="Naramoto S."/>
            <person name="Nishitani K."/>
            <person name="Ohtani M."/>
            <person name="Okamoto T."/>
            <person name="Okumura M."/>
            <person name="Phillips J."/>
            <person name="Pollak B."/>
            <person name="Reinders A."/>
            <person name="Rovekamp M."/>
            <person name="Sano R."/>
            <person name="Sawa S."/>
            <person name="Schmid M.W."/>
            <person name="Shirakawa M."/>
            <person name="Solano R."/>
            <person name="Spunde A."/>
            <person name="Suetsugu N."/>
            <person name="Sugano S."/>
            <person name="Sugiyama A."/>
            <person name="Sun R."/>
            <person name="Suzuki Y."/>
            <person name="Takenaka M."/>
            <person name="Takezawa D."/>
            <person name="Tomogane H."/>
            <person name="Tsuzuki M."/>
            <person name="Ueda T."/>
            <person name="Umeda M."/>
            <person name="Ward J.M."/>
            <person name="Watanabe Y."/>
            <person name="Yazaki K."/>
            <person name="Yokoyama R."/>
            <person name="Yoshitake Y."/>
            <person name="Yotsui I."/>
            <person name="Zachgo S."/>
            <person name="Schmutz J."/>
        </authorList>
    </citation>
    <scope>NUCLEOTIDE SEQUENCE [LARGE SCALE GENOMIC DNA]</scope>
    <source>
        <strain evidence="2">Tak-1</strain>
    </source>
</reference>
<accession>A0A2R6WA66</accession>
<proteinExistence type="predicted"/>
<keyword evidence="2" id="KW-1185">Reference proteome</keyword>
<evidence type="ECO:0000313" key="2">
    <source>
        <dbReference type="Proteomes" id="UP000244005"/>
    </source>
</evidence>
<dbReference type="EMBL" id="KZ772792">
    <property type="protein sequence ID" value="PTQ30742.1"/>
    <property type="molecule type" value="Genomic_DNA"/>
</dbReference>
<name>A0A2R6WA66_MARPO</name>